<accession>A0A699K3P7</accession>
<name>A0A699K3P7_TANCI</name>
<protein>
    <submittedName>
        <fullName evidence="2">Uncharacterized protein</fullName>
    </submittedName>
</protein>
<evidence type="ECO:0000313" key="2">
    <source>
        <dbReference type="EMBL" id="GFA75060.1"/>
    </source>
</evidence>
<gene>
    <name evidence="2" type="ORF">Tci_647032</name>
</gene>
<evidence type="ECO:0000256" key="1">
    <source>
        <dbReference type="SAM" id="MobiDB-lite"/>
    </source>
</evidence>
<feature type="non-terminal residue" evidence="2">
    <location>
        <position position="516"/>
    </location>
</feature>
<organism evidence="2">
    <name type="scientific">Tanacetum cinerariifolium</name>
    <name type="common">Dalmatian daisy</name>
    <name type="synonym">Chrysanthemum cinerariifolium</name>
    <dbReference type="NCBI Taxonomy" id="118510"/>
    <lineage>
        <taxon>Eukaryota</taxon>
        <taxon>Viridiplantae</taxon>
        <taxon>Streptophyta</taxon>
        <taxon>Embryophyta</taxon>
        <taxon>Tracheophyta</taxon>
        <taxon>Spermatophyta</taxon>
        <taxon>Magnoliopsida</taxon>
        <taxon>eudicotyledons</taxon>
        <taxon>Gunneridae</taxon>
        <taxon>Pentapetalae</taxon>
        <taxon>asterids</taxon>
        <taxon>campanulids</taxon>
        <taxon>Asterales</taxon>
        <taxon>Asteraceae</taxon>
        <taxon>Asteroideae</taxon>
        <taxon>Anthemideae</taxon>
        <taxon>Anthemidinae</taxon>
        <taxon>Tanacetum</taxon>
    </lineage>
</organism>
<feature type="compositionally biased region" description="Acidic residues" evidence="1">
    <location>
        <begin position="184"/>
        <end position="206"/>
    </location>
</feature>
<reference evidence="2" key="1">
    <citation type="journal article" date="2019" name="Sci. Rep.">
        <title>Draft genome of Tanacetum cinerariifolium, the natural source of mosquito coil.</title>
        <authorList>
            <person name="Yamashiro T."/>
            <person name="Shiraishi A."/>
            <person name="Satake H."/>
            <person name="Nakayama K."/>
        </authorList>
    </citation>
    <scope>NUCLEOTIDE SEQUENCE</scope>
</reference>
<feature type="region of interest" description="Disordered" evidence="1">
    <location>
        <begin position="376"/>
        <end position="417"/>
    </location>
</feature>
<proteinExistence type="predicted"/>
<feature type="compositionally biased region" description="Acidic residues" evidence="1">
    <location>
        <begin position="132"/>
        <end position="175"/>
    </location>
</feature>
<comment type="caution">
    <text evidence="2">The sequence shown here is derived from an EMBL/GenBank/DDBJ whole genome shotgun (WGS) entry which is preliminary data.</text>
</comment>
<feature type="compositionally biased region" description="Low complexity" evidence="1">
    <location>
        <begin position="83"/>
        <end position="125"/>
    </location>
</feature>
<feature type="region of interest" description="Disordered" evidence="1">
    <location>
        <begin position="75"/>
        <end position="213"/>
    </location>
</feature>
<dbReference type="EMBL" id="BKCJ010480960">
    <property type="protein sequence ID" value="GFA75060.1"/>
    <property type="molecule type" value="Genomic_DNA"/>
</dbReference>
<feature type="compositionally biased region" description="Basic and acidic residues" evidence="1">
    <location>
        <begin position="394"/>
        <end position="417"/>
    </location>
</feature>
<sequence>MSKDPSIPRRNKANWHYIRDDFMFSTIKLVSRHQNTQQFGALFPIELTNENIKKSKAYKEYYAIATGEATPKLKASFRRTRSGSDTSITPPTSIATPRLTAAATPRLTVAAKGKTNSQSTQSQKSIYPLRGDDDEGKDGDDAKEDERDDDEEGEEDDDDDEDKDGDAKDDADEDQEITKHDDKDDTEESGDDDKEERHDEEEEEDELYRGVNINQGRGLQGTLEVKDTHVTLTLVKPDVKVTVQIQLDRLREEAQRDNDEFLRTVDENIKKIIKEQVKEQVKAQVSKILPRIEQAVNEQLEVEVLTKSSHSSRTSYAVAADLSEMELKKILIEKMEGNKSIQRSDEQRNLYKVLVDAYESDKTILDTYGDSVALKRRRDDNEDKDEEPFVGPDRGSKRRGEGKEPGPQKPPSLDRDWNKTLPAIHRSIQPWISKLAKQADTRSSFNELMDTPLDVSNFIMNRLRVDTLTPELLAGPTYDLVKGSCKSVMELEYHLEKVYKATTDQLDWVNPEGQQY</sequence>
<dbReference type="AlphaFoldDB" id="A0A699K3P7"/>